<dbReference type="AlphaFoldDB" id="A0A642UTU5"/>
<feature type="compositionally biased region" description="Polar residues" evidence="7">
    <location>
        <begin position="83"/>
        <end position="95"/>
    </location>
</feature>
<comment type="subcellular location">
    <subcellularLocation>
        <location evidence="1">Nucleus inner membrane</location>
    </subcellularLocation>
</comment>
<dbReference type="OrthoDB" id="2503928at2759"/>
<dbReference type="Proteomes" id="UP000449547">
    <property type="component" value="Unassembled WGS sequence"/>
</dbReference>
<evidence type="ECO:0000259" key="8">
    <source>
        <dbReference type="Pfam" id="PF09402"/>
    </source>
</evidence>
<proteinExistence type="predicted"/>
<dbReference type="RefSeq" id="XP_034013687.1">
    <property type="nucleotide sequence ID" value="XM_034154304.1"/>
</dbReference>
<feature type="domain" description="Man1/Src1-like C-terminal" evidence="8">
    <location>
        <begin position="461"/>
        <end position="826"/>
    </location>
</feature>
<organism evidence="9 10">
    <name type="scientific">Diutina rugosa</name>
    <name type="common">Yeast</name>
    <name type="synonym">Candida rugosa</name>
    <dbReference type="NCBI Taxonomy" id="5481"/>
    <lineage>
        <taxon>Eukaryota</taxon>
        <taxon>Fungi</taxon>
        <taxon>Dikarya</taxon>
        <taxon>Ascomycota</taxon>
        <taxon>Saccharomycotina</taxon>
        <taxon>Pichiomycetes</taxon>
        <taxon>Debaryomycetaceae</taxon>
        <taxon>Diutina</taxon>
    </lineage>
</organism>
<reference evidence="9 10" key="1">
    <citation type="submission" date="2019-07" db="EMBL/GenBank/DDBJ databases">
        <title>Genome assembly of two rare yeast pathogens: Diutina rugosa and Trichomonascus ciferrii.</title>
        <authorList>
            <person name="Mixao V."/>
            <person name="Saus E."/>
            <person name="Hansen A."/>
            <person name="Lass-Flor C."/>
            <person name="Gabaldon T."/>
        </authorList>
    </citation>
    <scope>NUCLEOTIDE SEQUENCE [LARGE SCALE GENOMIC DNA]</scope>
    <source>
        <strain evidence="9 10">CBS 613</strain>
    </source>
</reference>
<feature type="region of interest" description="Disordered" evidence="7">
    <location>
        <begin position="360"/>
        <end position="417"/>
    </location>
</feature>
<accession>A0A642UTU5</accession>
<keyword evidence="5" id="KW-0472">Membrane</keyword>
<keyword evidence="6" id="KW-0539">Nucleus</keyword>
<dbReference type="GO" id="GO:0034399">
    <property type="term" value="C:nuclear periphery"/>
    <property type="evidence" value="ECO:0007669"/>
    <property type="project" value="TreeGrafter"/>
</dbReference>
<dbReference type="PANTHER" id="PTHR47808">
    <property type="entry name" value="INNER NUCLEAR MEMBRANE PROTEIN HEH2-RELATED"/>
    <property type="match status" value="1"/>
</dbReference>
<dbReference type="EMBL" id="SWFT01000050">
    <property type="protein sequence ID" value="KAA8905301.1"/>
    <property type="molecule type" value="Genomic_DNA"/>
</dbReference>
<feature type="compositionally biased region" description="Polar residues" evidence="7">
    <location>
        <begin position="126"/>
        <end position="145"/>
    </location>
</feature>
<evidence type="ECO:0000256" key="6">
    <source>
        <dbReference type="ARBA" id="ARBA00023242"/>
    </source>
</evidence>
<dbReference type="PANTHER" id="PTHR47808:SF2">
    <property type="entry name" value="LEM DOMAIN-CONTAINING PROTEIN 2"/>
    <property type="match status" value="1"/>
</dbReference>
<keyword evidence="4" id="KW-1133">Transmembrane helix</keyword>
<feature type="region of interest" description="Disordered" evidence="7">
    <location>
        <begin position="73"/>
        <end position="104"/>
    </location>
</feature>
<evidence type="ECO:0000313" key="10">
    <source>
        <dbReference type="Proteomes" id="UP000449547"/>
    </source>
</evidence>
<sequence>MKTRKVILFFFGYWRTSTRTKTSHLVSATQIIWHRKDTCKTILKELEIKHAPNAKKKELVAIFNDQVTPKLSQLREKHDQQTSDESQSVDTSTGGQRVVKTKKLKRRAEADALDKRVAKLSKHDTSISADNSPNNQRVSNASLNFDDSSDDEFIESLTQIVKPVTTPSSVKKENSFFTNKTVKGTPAQSPLANAAKEFITAPKKSTPLKSTPSKSTPSKSTSTPSKSTPSKSTPSKSIEEEASEFDKARNEIVSSSLPTRASNASSPGPTHQTPPGKTKDPVKPHSSNPYLMETPNVRSPTIPSVGNANALNERSLKFTRRPIVKGHSATVISDDNDENEAEVEDRLGNENYIKALEAENEVEFESDDSRKYADSRGSSKIEEPMSKLGSTTLKHDRSILHPTPVNTSKKVATVKKTPSRNLVQDIVDSSDEDYETDNDDADTNPLKRGIPRLLSIFVWTLFIMAWAFGVWYRQQIFVVGYCDHAVSHTTFGSSSNSVLRNLGKWLDNNARPQCVPCPQHARCFPNLELGCFEEFTEYVPWNNWLFPTNKRCVSDTKRAEKIVLMIENAKDLLREKNARRQCGKCTDDIEAGITLSDLHDFLLEMKAPYISLEEFEELWNSSIIQLEKEKEIIVRQVCWTEAKKYSNFQSNFTNLEQTRIANHSSRKLKISRSADEGKDDNRTEKVFRSTSLRNLSLGCQLRNSVVGSIARHKVEVLFLVTIVILVKLINWKLVKFREEKTKLDIIYKDVLKRLYGNAKRAKTDPDVIPYIGSVQLRDIILANEQNLKRRVQLWNKVITKVEANTNINSKVIEDHGEIFKVWQWVSDVDHIDHQWVSPKGIN</sequence>
<dbReference type="GeneID" id="54780382"/>
<evidence type="ECO:0000256" key="1">
    <source>
        <dbReference type="ARBA" id="ARBA00004540"/>
    </source>
</evidence>
<name>A0A642UTU5_DIURU</name>
<evidence type="ECO:0000256" key="2">
    <source>
        <dbReference type="ARBA" id="ARBA00022553"/>
    </source>
</evidence>
<dbReference type="InterPro" id="IPR041885">
    <property type="entry name" value="MAN1_winged_helix_dom"/>
</dbReference>
<dbReference type="InterPro" id="IPR018996">
    <property type="entry name" value="Man1/Src1-like_C"/>
</dbReference>
<dbReference type="GO" id="GO:0005637">
    <property type="term" value="C:nuclear inner membrane"/>
    <property type="evidence" value="ECO:0007669"/>
    <property type="project" value="UniProtKB-SubCell"/>
</dbReference>
<feature type="region of interest" description="Disordered" evidence="7">
    <location>
        <begin position="200"/>
        <end position="308"/>
    </location>
</feature>
<comment type="caution">
    <text evidence="9">The sequence shown here is derived from an EMBL/GenBank/DDBJ whole genome shotgun (WGS) entry which is preliminary data.</text>
</comment>
<evidence type="ECO:0000256" key="5">
    <source>
        <dbReference type="ARBA" id="ARBA00023136"/>
    </source>
</evidence>
<keyword evidence="10" id="KW-1185">Reference proteome</keyword>
<dbReference type="Pfam" id="PF09402">
    <property type="entry name" value="MSC"/>
    <property type="match status" value="1"/>
</dbReference>
<protein>
    <recommendedName>
        <fullName evidence="8">Man1/Src1-like C-terminal domain-containing protein</fullName>
    </recommendedName>
</protein>
<dbReference type="Gene3D" id="1.10.10.1180">
    <property type="entry name" value="MAN1, winged-helix domain"/>
    <property type="match status" value="1"/>
</dbReference>
<keyword evidence="2" id="KW-0597">Phosphoprotein</keyword>
<evidence type="ECO:0000256" key="7">
    <source>
        <dbReference type="SAM" id="MobiDB-lite"/>
    </source>
</evidence>
<evidence type="ECO:0000256" key="3">
    <source>
        <dbReference type="ARBA" id="ARBA00022692"/>
    </source>
</evidence>
<keyword evidence="3" id="KW-0812">Transmembrane</keyword>
<feature type="compositionally biased region" description="Low complexity" evidence="7">
    <location>
        <begin position="202"/>
        <end position="236"/>
    </location>
</feature>
<evidence type="ECO:0000313" key="9">
    <source>
        <dbReference type="EMBL" id="KAA8905301.1"/>
    </source>
</evidence>
<evidence type="ECO:0000256" key="4">
    <source>
        <dbReference type="ARBA" id="ARBA00022989"/>
    </source>
</evidence>
<dbReference type="GO" id="GO:0005783">
    <property type="term" value="C:endoplasmic reticulum"/>
    <property type="evidence" value="ECO:0007669"/>
    <property type="project" value="TreeGrafter"/>
</dbReference>
<dbReference type="GO" id="GO:0071763">
    <property type="term" value="P:nuclear membrane organization"/>
    <property type="evidence" value="ECO:0007669"/>
    <property type="project" value="TreeGrafter"/>
</dbReference>
<gene>
    <name evidence="9" type="ORF">DIURU_001729</name>
</gene>
<feature type="compositionally biased region" description="Polar residues" evidence="7">
    <location>
        <begin position="296"/>
        <end position="308"/>
    </location>
</feature>
<dbReference type="InterPro" id="IPR044780">
    <property type="entry name" value="Heh2/Src1"/>
</dbReference>
<feature type="compositionally biased region" description="Polar residues" evidence="7">
    <location>
        <begin position="252"/>
        <end position="275"/>
    </location>
</feature>
<feature type="compositionally biased region" description="Basic and acidic residues" evidence="7">
    <location>
        <begin position="367"/>
        <end position="385"/>
    </location>
</feature>
<dbReference type="OMA" id="KWECGEL"/>
<feature type="region of interest" description="Disordered" evidence="7">
    <location>
        <begin position="117"/>
        <end position="146"/>
    </location>
</feature>
<dbReference type="VEuPathDB" id="FungiDB:DIURU_001729"/>
<dbReference type="GO" id="GO:0003682">
    <property type="term" value="F:chromatin binding"/>
    <property type="evidence" value="ECO:0007669"/>
    <property type="project" value="InterPro"/>
</dbReference>